<dbReference type="Pfam" id="PF02653">
    <property type="entry name" value="BPD_transp_2"/>
    <property type="match status" value="1"/>
</dbReference>
<feature type="transmembrane region" description="Helical" evidence="9">
    <location>
        <begin position="220"/>
        <end position="248"/>
    </location>
</feature>
<dbReference type="GO" id="GO:0005886">
    <property type="term" value="C:plasma membrane"/>
    <property type="evidence" value="ECO:0007669"/>
    <property type="project" value="UniProtKB-SubCell"/>
</dbReference>
<evidence type="ECO:0000256" key="7">
    <source>
        <dbReference type="ARBA" id="ARBA00023136"/>
    </source>
</evidence>
<dbReference type="PANTHER" id="PTHR11795:SF445">
    <property type="entry name" value="AMINO ACID ABC TRANSPORTER PERMEASE PROTEIN"/>
    <property type="match status" value="1"/>
</dbReference>
<dbReference type="GO" id="GO:0006865">
    <property type="term" value="P:amino acid transport"/>
    <property type="evidence" value="ECO:0007669"/>
    <property type="project" value="UniProtKB-KW"/>
</dbReference>
<proteinExistence type="inferred from homology"/>
<feature type="transmembrane region" description="Helical" evidence="9">
    <location>
        <begin position="94"/>
        <end position="112"/>
    </location>
</feature>
<keyword evidence="2" id="KW-0813">Transport</keyword>
<feature type="transmembrane region" description="Helical" evidence="9">
    <location>
        <begin position="260"/>
        <end position="278"/>
    </location>
</feature>
<evidence type="ECO:0000256" key="8">
    <source>
        <dbReference type="ARBA" id="ARBA00037998"/>
    </source>
</evidence>
<evidence type="ECO:0000256" key="9">
    <source>
        <dbReference type="SAM" id="Phobius"/>
    </source>
</evidence>
<keyword evidence="6 9" id="KW-1133">Transmembrane helix</keyword>
<feature type="transmembrane region" description="Helical" evidence="9">
    <location>
        <begin position="186"/>
        <end position="208"/>
    </location>
</feature>
<gene>
    <name evidence="10" type="ORF">Prum_009400</name>
</gene>
<protein>
    <submittedName>
        <fullName evidence="10">Branched-chain amino acid ABC transporter permease</fullName>
    </submittedName>
</protein>
<dbReference type="CDD" id="cd06582">
    <property type="entry name" value="TM_PBP1_LivH_like"/>
    <property type="match status" value="1"/>
</dbReference>
<dbReference type="Proteomes" id="UP000482960">
    <property type="component" value="Unassembled WGS sequence"/>
</dbReference>
<sequence>MSADVLVAGVLSGGLYALIGLGISLVFGVLKMMNLMHGELVVGGAYVASLLVGYAGFDPLLALPFAMLGVALLAYPLQRYLLTGLLRSSGTAPLVATFGLSLMAQAVLQAAFGTDPRALRAPYADAGFTVLGVRVQAVYAISFALTVVLCAATHLLLSRTRAGIAVRAAAADPTTASMLGINVGRVYALTLAGAAALAAAGGVMTGVAQSFTPTSGLPLLLTGFAVMALAGIGSVGGVLLGGVALGLLQSASTALFGGGWRNFVVYTVFFLALSFRPTGLFRRAVRA</sequence>
<dbReference type="InterPro" id="IPR052157">
    <property type="entry name" value="BCAA_transport_permease"/>
</dbReference>
<evidence type="ECO:0000313" key="11">
    <source>
        <dbReference type="Proteomes" id="UP000482960"/>
    </source>
</evidence>
<keyword evidence="7 9" id="KW-0472">Membrane</keyword>
<keyword evidence="4 9" id="KW-0812">Transmembrane</keyword>
<accession>A0A6V8KXA0</accession>
<evidence type="ECO:0000256" key="4">
    <source>
        <dbReference type="ARBA" id="ARBA00022692"/>
    </source>
</evidence>
<name>A0A6V8KXA0_9ACTN</name>
<keyword evidence="5" id="KW-0029">Amino-acid transport</keyword>
<feature type="transmembrane region" description="Helical" evidence="9">
    <location>
        <begin position="6"/>
        <end position="28"/>
    </location>
</feature>
<dbReference type="RefSeq" id="WP_173074200.1">
    <property type="nucleotide sequence ID" value="NZ_BAABJB010000016.1"/>
</dbReference>
<dbReference type="GO" id="GO:0022857">
    <property type="term" value="F:transmembrane transporter activity"/>
    <property type="evidence" value="ECO:0007669"/>
    <property type="project" value="InterPro"/>
</dbReference>
<comment type="caution">
    <text evidence="10">The sequence shown here is derived from an EMBL/GenBank/DDBJ whole genome shotgun (WGS) entry which is preliminary data.</text>
</comment>
<reference evidence="10 11" key="1">
    <citation type="submission" date="2020-03" db="EMBL/GenBank/DDBJ databases">
        <title>Whole genome shotgun sequence of Phytohabitans rumicis NBRC 108638.</title>
        <authorList>
            <person name="Komaki H."/>
            <person name="Tamura T."/>
        </authorList>
    </citation>
    <scope>NUCLEOTIDE SEQUENCE [LARGE SCALE GENOMIC DNA]</scope>
    <source>
        <strain evidence="10 11">NBRC 108638</strain>
    </source>
</reference>
<comment type="similarity">
    <text evidence="8">Belongs to the binding-protein-dependent transport system permease family. LivHM subfamily.</text>
</comment>
<reference evidence="10 11" key="2">
    <citation type="submission" date="2020-03" db="EMBL/GenBank/DDBJ databases">
        <authorList>
            <person name="Ichikawa N."/>
            <person name="Kimura A."/>
            <person name="Kitahashi Y."/>
            <person name="Uohara A."/>
        </authorList>
    </citation>
    <scope>NUCLEOTIDE SEQUENCE [LARGE SCALE GENOMIC DNA]</scope>
    <source>
        <strain evidence="10 11">NBRC 108638</strain>
    </source>
</reference>
<organism evidence="10 11">
    <name type="scientific">Phytohabitans rumicis</name>
    <dbReference type="NCBI Taxonomy" id="1076125"/>
    <lineage>
        <taxon>Bacteria</taxon>
        <taxon>Bacillati</taxon>
        <taxon>Actinomycetota</taxon>
        <taxon>Actinomycetes</taxon>
        <taxon>Micromonosporales</taxon>
        <taxon>Micromonosporaceae</taxon>
    </lineage>
</organism>
<feature type="transmembrane region" description="Helical" evidence="9">
    <location>
        <begin position="137"/>
        <end position="157"/>
    </location>
</feature>
<evidence type="ECO:0000256" key="6">
    <source>
        <dbReference type="ARBA" id="ARBA00022989"/>
    </source>
</evidence>
<keyword evidence="11" id="KW-1185">Reference proteome</keyword>
<dbReference type="PANTHER" id="PTHR11795">
    <property type="entry name" value="BRANCHED-CHAIN AMINO ACID TRANSPORT SYSTEM PERMEASE PROTEIN LIVH"/>
    <property type="match status" value="1"/>
</dbReference>
<comment type="subcellular location">
    <subcellularLocation>
        <location evidence="1">Cell membrane</location>
        <topology evidence="1">Multi-pass membrane protein</topology>
    </subcellularLocation>
</comment>
<dbReference type="EMBL" id="BLPG01000001">
    <property type="protein sequence ID" value="GFJ87298.1"/>
    <property type="molecule type" value="Genomic_DNA"/>
</dbReference>
<keyword evidence="3" id="KW-1003">Cell membrane</keyword>
<evidence type="ECO:0000313" key="10">
    <source>
        <dbReference type="EMBL" id="GFJ87298.1"/>
    </source>
</evidence>
<dbReference type="InterPro" id="IPR001851">
    <property type="entry name" value="ABC_transp_permease"/>
</dbReference>
<feature type="transmembrane region" description="Helical" evidence="9">
    <location>
        <begin position="63"/>
        <end position="82"/>
    </location>
</feature>
<feature type="transmembrane region" description="Helical" evidence="9">
    <location>
        <begin position="40"/>
        <end position="57"/>
    </location>
</feature>
<evidence type="ECO:0000256" key="3">
    <source>
        <dbReference type="ARBA" id="ARBA00022475"/>
    </source>
</evidence>
<evidence type="ECO:0000256" key="1">
    <source>
        <dbReference type="ARBA" id="ARBA00004651"/>
    </source>
</evidence>
<evidence type="ECO:0000256" key="5">
    <source>
        <dbReference type="ARBA" id="ARBA00022970"/>
    </source>
</evidence>
<dbReference type="AlphaFoldDB" id="A0A6V8KXA0"/>
<evidence type="ECO:0000256" key="2">
    <source>
        <dbReference type="ARBA" id="ARBA00022448"/>
    </source>
</evidence>